<gene>
    <name evidence="2" type="primary">GBF1_1</name>
    <name evidence="2" type="ORF">EYF80_064187</name>
</gene>
<evidence type="ECO:0000313" key="3">
    <source>
        <dbReference type="Proteomes" id="UP000314294"/>
    </source>
</evidence>
<evidence type="ECO:0000256" key="1">
    <source>
        <dbReference type="SAM" id="MobiDB-lite"/>
    </source>
</evidence>
<name>A0A4Z2EBL7_9TELE</name>
<accession>A0A4Z2EBL7</accession>
<evidence type="ECO:0000313" key="2">
    <source>
        <dbReference type="EMBL" id="TNN25682.1"/>
    </source>
</evidence>
<organism evidence="2 3">
    <name type="scientific">Liparis tanakae</name>
    <name type="common">Tanaka's snailfish</name>
    <dbReference type="NCBI Taxonomy" id="230148"/>
    <lineage>
        <taxon>Eukaryota</taxon>
        <taxon>Metazoa</taxon>
        <taxon>Chordata</taxon>
        <taxon>Craniata</taxon>
        <taxon>Vertebrata</taxon>
        <taxon>Euteleostomi</taxon>
        <taxon>Actinopterygii</taxon>
        <taxon>Neopterygii</taxon>
        <taxon>Teleostei</taxon>
        <taxon>Neoteleostei</taxon>
        <taxon>Acanthomorphata</taxon>
        <taxon>Eupercaria</taxon>
        <taxon>Perciformes</taxon>
        <taxon>Cottioidei</taxon>
        <taxon>Cottales</taxon>
        <taxon>Liparidae</taxon>
        <taxon>Liparis</taxon>
    </lineage>
</organism>
<dbReference type="EMBL" id="SRLO01011908">
    <property type="protein sequence ID" value="TNN25682.1"/>
    <property type="molecule type" value="Genomic_DNA"/>
</dbReference>
<dbReference type="Proteomes" id="UP000314294">
    <property type="component" value="Unassembled WGS sequence"/>
</dbReference>
<feature type="region of interest" description="Disordered" evidence="1">
    <location>
        <begin position="46"/>
        <end position="107"/>
    </location>
</feature>
<keyword evidence="3" id="KW-1185">Reference proteome</keyword>
<protein>
    <submittedName>
        <fullName evidence="2">Golgi-specific brefeldin A-resistance guanine nucleotide exchange factor 1</fullName>
    </submittedName>
</protein>
<feature type="compositionally biased region" description="Polar residues" evidence="1">
    <location>
        <begin position="85"/>
        <end position="101"/>
    </location>
</feature>
<dbReference type="OrthoDB" id="8903813at2759"/>
<comment type="caution">
    <text evidence="2">The sequence shown here is derived from an EMBL/GenBank/DDBJ whole genome shotgun (WGS) entry which is preliminary data.</text>
</comment>
<reference evidence="2 3" key="1">
    <citation type="submission" date="2019-03" db="EMBL/GenBank/DDBJ databases">
        <title>First draft genome of Liparis tanakae, snailfish: a comprehensive survey of snailfish specific genes.</title>
        <authorList>
            <person name="Kim W."/>
            <person name="Song I."/>
            <person name="Jeong J.-H."/>
            <person name="Kim D."/>
            <person name="Kim S."/>
            <person name="Ryu S."/>
            <person name="Song J.Y."/>
            <person name="Lee S.K."/>
        </authorList>
    </citation>
    <scope>NUCLEOTIDE SEQUENCE [LARGE SCALE GENOMIC DNA]</scope>
    <source>
        <tissue evidence="2">Muscle</tissue>
    </source>
</reference>
<feature type="compositionally biased region" description="Pro residues" evidence="1">
    <location>
        <begin position="67"/>
        <end position="81"/>
    </location>
</feature>
<sequence>MLLVMDTAGIFHSADSRTGYSDLWEITWERIVCFLPHLREELFKQTVIPDPAPGPQADPVQPSSPRASPPPPAQTPSPVPVNPAETRTSSRPASPLESQPGNGDPPP</sequence>
<dbReference type="AlphaFoldDB" id="A0A4Z2EBL7"/>
<proteinExistence type="predicted"/>